<reference evidence="1 2" key="1">
    <citation type="submission" date="2014-02" db="EMBL/GenBank/DDBJ databases">
        <title>Draft genome sequence of Lysinibacillus odysseyi NBRC 100172.</title>
        <authorList>
            <person name="Zhang F."/>
            <person name="Wang G."/>
            <person name="Zhang L."/>
        </authorList>
    </citation>
    <scope>NUCLEOTIDE SEQUENCE [LARGE SCALE GENOMIC DNA]</scope>
    <source>
        <strain evidence="1 2">NBRC 100172</strain>
    </source>
</reference>
<dbReference type="Proteomes" id="UP000030437">
    <property type="component" value="Unassembled WGS sequence"/>
</dbReference>
<dbReference type="RefSeq" id="WP_036155369.1">
    <property type="nucleotide sequence ID" value="NZ_AVCX01000005.1"/>
</dbReference>
<evidence type="ECO:0000313" key="2">
    <source>
        <dbReference type="Proteomes" id="UP000030437"/>
    </source>
</evidence>
<gene>
    <name evidence="1" type="ORF">CD32_13495</name>
</gene>
<keyword evidence="2" id="KW-1185">Reference proteome</keyword>
<comment type="caution">
    <text evidence="1">The sequence shown here is derived from an EMBL/GenBank/DDBJ whole genome shotgun (WGS) entry which is preliminary data.</text>
</comment>
<name>A0A0A3JC20_9BACI</name>
<dbReference type="eggNOG" id="ENOG502Z8GQ">
    <property type="taxonomic scope" value="Bacteria"/>
</dbReference>
<dbReference type="EMBL" id="JPVP01000056">
    <property type="protein sequence ID" value="KGR84577.1"/>
    <property type="molecule type" value="Genomic_DNA"/>
</dbReference>
<protein>
    <recommendedName>
        <fullName evidence="3">DUF1963 domain-containing protein</fullName>
    </recommendedName>
</protein>
<evidence type="ECO:0008006" key="3">
    <source>
        <dbReference type="Google" id="ProtNLM"/>
    </source>
</evidence>
<dbReference type="OrthoDB" id="5351532at2"/>
<sequence length="429" mass="49462">MTERLPCKMEGCSATILPSTATKTGGICMPCYQEQERKKQQAYIEKHRKMVNLYENLTGHVEILKVMHAPKKYDPLIQYVSYPLSMEQIYISLSDQEADSMMKYALELLAVNNESEAEDILLSLVCYRDDNVSDALPELIQRGLFYHPILFKDSPQDIRDQLLERIAWDDDNRNHLLLVLGWIGDSAVIDQFQQWRKQPPEWAEQLFVTPETYALDGGWELTPEGERRNLINHVCYPIRQVNEQNNEVNIGYRARFLETSSAACPWCKRKLTKLMDIAVSHPALQYLNLSMENLQVVTCEACGCFSTIYMELDNRGMSVWSQFNQKPDYLPDLEDVNSSTEPPPCLNLAHVPQSPYYAAVWTMSQLDSQIGGHPSWVQDAEYPVCPCCERRMQYIGQIDYADFDEYGEGIFYMFICPKDKITATVYQQS</sequence>
<dbReference type="Gene3D" id="2.30.320.10">
    <property type="entry name" value="YwqG-like"/>
    <property type="match status" value="1"/>
</dbReference>
<dbReference type="AlphaFoldDB" id="A0A0A3JC20"/>
<dbReference type="STRING" id="1220589.CD32_13495"/>
<evidence type="ECO:0000313" key="1">
    <source>
        <dbReference type="EMBL" id="KGR84577.1"/>
    </source>
</evidence>
<accession>A0A0A3JC20</accession>
<dbReference type="InterPro" id="IPR035948">
    <property type="entry name" value="YwqG-like_sf"/>
</dbReference>
<organism evidence="1 2">
    <name type="scientific">Lysinibacillus odysseyi 34hs-1 = NBRC 100172</name>
    <dbReference type="NCBI Taxonomy" id="1220589"/>
    <lineage>
        <taxon>Bacteria</taxon>
        <taxon>Bacillati</taxon>
        <taxon>Bacillota</taxon>
        <taxon>Bacilli</taxon>
        <taxon>Bacillales</taxon>
        <taxon>Bacillaceae</taxon>
        <taxon>Lysinibacillus</taxon>
    </lineage>
</organism>
<dbReference type="SUPFAM" id="SSF103032">
    <property type="entry name" value="Hypothetical protein YwqG"/>
    <property type="match status" value="1"/>
</dbReference>
<proteinExistence type="predicted"/>